<gene>
    <name evidence="1" type="ORF">SAMN02745117_01873</name>
</gene>
<dbReference type="PANTHER" id="PTHR22602:SF0">
    <property type="entry name" value="TRANSFERASE CAF17, MITOCHONDRIAL-RELATED"/>
    <property type="match status" value="1"/>
</dbReference>
<dbReference type="OrthoDB" id="9796287at2"/>
<dbReference type="RefSeq" id="WP_073356431.1">
    <property type="nucleotide sequence ID" value="NZ_FQUZ01000021.1"/>
</dbReference>
<dbReference type="STRING" id="1122156.SAMN02745117_01873"/>
<dbReference type="Gene3D" id="3.30.70.1630">
    <property type="match status" value="1"/>
</dbReference>
<sequence length="323" mass="34276">MANSFHGIAPIAHLGVLLASGEDSRQFLHSQLSNDFKLLGHDKARLAAFLTAKGRMQASFIGLRHGEQDVLLIGDQSLLAAVHKRLSMFILRSKTRLTDVSSQWRLYGLAGDAVTALAPQTQQPWDVQQPAPGQYAIRLYPALGAERALWLAAAETPAPGELNLSASDWLHSEVESAVATLSAPVIDAFVPQMLNYESVGGVHFQKGCYPGQEVVARSQFRGAIKRRTFVAHGQQATSEPPIAAGDEVFAEHHPAADASPCGLVVQVAPVGTAETGAFAALVSLQTNAAEGELSVRKAGAEAATAQAVPITLAPLPYPLRDDI</sequence>
<dbReference type="AlphaFoldDB" id="A0A1M5BCK7"/>
<dbReference type="Gene3D" id="2.40.30.160">
    <property type="match status" value="1"/>
</dbReference>
<keyword evidence="2" id="KW-1185">Reference proteome</keyword>
<dbReference type="EMBL" id="FQUZ01000021">
    <property type="protein sequence ID" value="SHF40175.1"/>
    <property type="molecule type" value="Genomic_DNA"/>
</dbReference>
<accession>A0A1M5BCK7</accession>
<evidence type="ECO:0000313" key="2">
    <source>
        <dbReference type="Proteomes" id="UP000184327"/>
    </source>
</evidence>
<proteinExistence type="predicted"/>
<name>A0A1M5BCK7_9BURK</name>
<dbReference type="InterPro" id="IPR045179">
    <property type="entry name" value="YgfZ/GcvT"/>
</dbReference>
<protein>
    <submittedName>
        <fullName evidence="1">Uncharacterized protein</fullName>
    </submittedName>
</protein>
<dbReference type="Gene3D" id="3.30.70.1400">
    <property type="entry name" value="Aminomethyltransferase beta-barrel domains"/>
    <property type="match status" value="1"/>
</dbReference>
<organism evidence="1 2">
    <name type="scientific">Lampropedia hyalina DSM 16112</name>
    <dbReference type="NCBI Taxonomy" id="1122156"/>
    <lineage>
        <taxon>Bacteria</taxon>
        <taxon>Pseudomonadati</taxon>
        <taxon>Pseudomonadota</taxon>
        <taxon>Betaproteobacteria</taxon>
        <taxon>Burkholderiales</taxon>
        <taxon>Comamonadaceae</taxon>
        <taxon>Lampropedia</taxon>
    </lineage>
</organism>
<dbReference type="SUPFAM" id="SSF103025">
    <property type="entry name" value="Folate-binding domain"/>
    <property type="match status" value="1"/>
</dbReference>
<evidence type="ECO:0000313" key="1">
    <source>
        <dbReference type="EMBL" id="SHF40175.1"/>
    </source>
</evidence>
<dbReference type="PANTHER" id="PTHR22602">
    <property type="entry name" value="TRANSFERASE CAF17, MITOCHONDRIAL-RELATED"/>
    <property type="match status" value="1"/>
</dbReference>
<dbReference type="InterPro" id="IPR017703">
    <property type="entry name" value="YgfZ/GCV_T_CS"/>
</dbReference>
<dbReference type="Proteomes" id="UP000184327">
    <property type="component" value="Unassembled WGS sequence"/>
</dbReference>
<reference evidence="1 2" key="1">
    <citation type="submission" date="2016-11" db="EMBL/GenBank/DDBJ databases">
        <authorList>
            <person name="Jaros S."/>
            <person name="Januszkiewicz K."/>
            <person name="Wedrychowicz H."/>
        </authorList>
    </citation>
    <scope>NUCLEOTIDE SEQUENCE [LARGE SCALE GENOMIC DNA]</scope>
    <source>
        <strain evidence="1 2">DSM 16112</strain>
    </source>
</reference>
<dbReference type="GO" id="GO:0016226">
    <property type="term" value="P:iron-sulfur cluster assembly"/>
    <property type="evidence" value="ECO:0007669"/>
    <property type="project" value="TreeGrafter"/>
</dbReference>
<dbReference type="NCBIfam" id="TIGR03317">
    <property type="entry name" value="ygfZ_signature"/>
    <property type="match status" value="1"/>
</dbReference>